<feature type="transmembrane region" description="Helical" evidence="1">
    <location>
        <begin position="250"/>
        <end position="268"/>
    </location>
</feature>
<feature type="transmembrane region" description="Helical" evidence="1">
    <location>
        <begin position="213"/>
        <end position="230"/>
    </location>
</feature>
<evidence type="ECO:0000256" key="1">
    <source>
        <dbReference type="SAM" id="Phobius"/>
    </source>
</evidence>
<organism evidence="2 3">
    <name type="scientific">Bacteroides cellulosilyticus</name>
    <dbReference type="NCBI Taxonomy" id="246787"/>
    <lineage>
        <taxon>Bacteria</taxon>
        <taxon>Pseudomonadati</taxon>
        <taxon>Bacteroidota</taxon>
        <taxon>Bacteroidia</taxon>
        <taxon>Bacteroidales</taxon>
        <taxon>Bacteroidaceae</taxon>
        <taxon>Bacteroides</taxon>
    </lineage>
</organism>
<reference evidence="2 3" key="1">
    <citation type="journal article" date="2019" name="Nat. Med.">
        <title>A library of human gut bacterial isolates paired with longitudinal multiomics data enables mechanistic microbiome research.</title>
        <authorList>
            <person name="Poyet M."/>
            <person name="Groussin M."/>
            <person name="Gibbons S.M."/>
            <person name="Avila-Pacheco J."/>
            <person name="Jiang X."/>
            <person name="Kearney S.M."/>
            <person name="Perrotta A.R."/>
            <person name="Berdy B."/>
            <person name="Zhao S."/>
            <person name="Lieberman T.D."/>
            <person name="Swanson P.K."/>
            <person name="Smith M."/>
            <person name="Roesemann S."/>
            <person name="Alexander J.E."/>
            <person name="Rich S.A."/>
            <person name="Livny J."/>
            <person name="Vlamakis H."/>
            <person name="Clish C."/>
            <person name="Bullock K."/>
            <person name="Deik A."/>
            <person name="Scott J."/>
            <person name="Pierce K.A."/>
            <person name="Xavier R.J."/>
            <person name="Alm E.J."/>
        </authorList>
    </citation>
    <scope>NUCLEOTIDE SEQUENCE [LARGE SCALE GENOMIC DNA]</scope>
    <source>
        <strain evidence="2 3">BIOML-A6</strain>
    </source>
</reference>
<name>A0A642PMF2_9BACE</name>
<feature type="transmembrane region" description="Helical" evidence="1">
    <location>
        <begin position="280"/>
        <end position="298"/>
    </location>
</feature>
<feature type="transmembrane region" description="Helical" evidence="1">
    <location>
        <begin position="310"/>
        <end position="331"/>
    </location>
</feature>
<dbReference type="RefSeq" id="WP_149920787.1">
    <property type="nucleotide sequence ID" value="NZ_VVYV01000108.1"/>
</dbReference>
<gene>
    <name evidence="2" type="ORF">F2Y81_28595</name>
</gene>
<keyword evidence="1" id="KW-0472">Membrane</keyword>
<proteinExistence type="predicted"/>
<dbReference type="EMBL" id="VVYV01000108">
    <property type="protein sequence ID" value="KAA5411651.1"/>
    <property type="molecule type" value="Genomic_DNA"/>
</dbReference>
<feature type="transmembrane region" description="Helical" evidence="1">
    <location>
        <begin position="351"/>
        <end position="374"/>
    </location>
</feature>
<protein>
    <submittedName>
        <fullName evidence="2">Oligosaccharide repeat unit polymerase</fullName>
    </submittedName>
</protein>
<feature type="transmembrane region" description="Helical" evidence="1">
    <location>
        <begin position="102"/>
        <end position="126"/>
    </location>
</feature>
<feature type="transmembrane region" description="Helical" evidence="1">
    <location>
        <begin position="410"/>
        <end position="431"/>
    </location>
</feature>
<feature type="transmembrane region" description="Helical" evidence="1">
    <location>
        <begin position="186"/>
        <end position="207"/>
    </location>
</feature>
<evidence type="ECO:0000313" key="3">
    <source>
        <dbReference type="Proteomes" id="UP000448877"/>
    </source>
</evidence>
<sequence>MLALVLMLFLLTIFALVSSNCDPMAPFPLVCESFLLTSLIALSNVIGTPVDISFGTSLFIVSVLAAFALSFFFGSAYGTTIAGKQYSNYVVILRLPKKKITFIYLIFCVFILYLGIQNAISTALSVSVNADYSNMMEYNRAASVHGTIESRNMALTLVSFFVQVSGYFYSYLLIQKIVIGEEKVGTSLLQSKLEMIVILVSLLISALGSGRTFMLQYICFVFIAAYYLNIFKSKRTRLGLNRLFSVIKRMFVAFVIFFAVFQTLGLLTGKTGKSSWDEMLFGYSGAAIIALDRSLEVYKPDNRFLGEETFFGFYGLLNACGISVPNDIHFLPFVSVGKGKSTNIYTALRTYYYDFGLVGVYIIECLIGFFAGIAYHLLRKWGGHPIYLMLYSFLIYGIAMQGIGECLIRFVLSISQLVYIIIFSLLVLLYGKRTLFAQYEHRSVR</sequence>
<dbReference type="AlphaFoldDB" id="A0A642PMF2"/>
<feature type="transmembrane region" description="Helical" evidence="1">
    <location>
        <begin position="153"/>
        <end position="174"/>
    </location>
</feature>
<dbReference type="Proteomes" id="UP000448877">
    <property type="component" value="Unassembled WGS sequence"/>
</dbReference>
<accession>A0A642PMF2</accession>
<feature type="transmembrane region" description="Helical" evidence="1">
    <location>
        <begin position="58"/>
        <end position="81"/>
    </location>
</feature>
<keyword evidence="1" id="KW-1133">Transmembrane helix</keyword>
<comment type="caution">
    <text evidence="2">The sequence shown here is derived from an EMBL/GenBank/DDBJ whole genome shotgun (WGS) entry which is preliminary data.</text>
</comment>
<feature type="transmembrane region" description="Helical" evidence="1">
    <location>
        <begin position="386"/>
        <end position="404"/>
    </location>
</feature>
<keyword evidence="1" id="KW-0812">Transmembrane</keyword>
<evidence type="ECO:0000313" key="2">
    <source>
        <dbReference type="EMBL" id="KAA5411651.1"/>
    </source>
</evidence>
<dbReference type="NCBIfam" id="TIGR04370">
    <property type="entry name" value="glyco_rpt_poly"/>
    <property type="match status" value="1"/>
</dbReference>